<dbReference type="PANTHER" id="PTHR45266">
    <property type="entry name" value="OXALOACETATE DECARBOXYLASE ALPHA CHAIN"/>
    <property type="match status" value="1"/>
</dbReference>
<dbReference type="InterPro" id="IPR050709">
    <property type="entry name" value="Biotin_Carboxyl_Carrier/Decarb"/>
</dbReference>
<dbReference type="Pfam" id="PF00364">
    <property type="entry name" value="Biotin_lipoyl"/>
    <property type="match status" value="1"/>
</dbReference>
<organism evidence="3 4">
    <name type="scientific">Salinimicrobium profundisediminis</name>
    <dbReference type="NCBI Taxonomy" id="2994553"/>
    <lineage>
        <taxon>Bacteria</taxon>
        <taxon>Pseudomonadati</taxon>
        <taxon>Bacteroidota</taxon>
        <taxon>Flavobacteriia</taxon>
        <taxon>Flavobacteriales</taxon>
        <taxon>Flavobacteriaceae</taxon>
        <taxon>Salinimicrobium</taxon>
    </lineage>
</organism>
<dbReference type="AlphaFoldDB" id="A0A9X3CUX9"/>
<protein>
    <submittedName>
        <fullName evidence="3">Biotin/lipoyl-binding protein</fullName>
    </submittedName>
</protein>
<comment type="caution">
    <text evidence="3">The sequence shown here is derived from an EMBL/GenBank/DDBJ whole genome shotgun (WGS) entry which is preliminary data.</text>
</comment>
<evidence type="ECO:0000256" key="1">
    <source>
        <dbReference type="ARBA" id="ARBA00023267"/>
    </source>
</evidence>
<dbReference type="Gene3D" id="2.40.50.100">
    <property type="match status" value="1"/>
</dbReference>
<proteinExistence type="predicted"/>
<feature type="domain" description="Lipoyl-binding" evidence="2">
    <location>
        <begin position="64"/>
        <end position="141"/>
    </location>
</feature>
<sequence>MKKFDFTINGNKYSVDIKEFEDEQATIHVNGTEYLVEVHQEKKRVKTPKLVRENVVRQPGEGHIAKKASPGGFPVEAPLPGSIFKLKVKEGDTVAKGDSLLILEAMKMENDVLADQAGVIKEIKVKEGDAVLQNDLLLVIG</sequence>
<dbReference type="InterPro" id="IPR000089">
    <property type="entry name" value="Biotin_lipoyl"/>
</dbReference>
<gene>
    <name evidence="3" type="ORF">OQ279_02310</name>
</gene>
<reference evidence="3" key="1">
    <citation type="submission" date="2022-11" db="EMBL/GenBank/DDBJ databases">
        <title>Salinimicrobium profundisediminis sp. nov., isolated from deep-sea sediment of the Mariana Trench.</title>
        <authorList>
            <person name="Fu H."/>
        </authorList>
    </citation>
    <scope>NUCLEOTIDE SEQUENCE</scope>
    <source>
        <strain evidence="3">MT39</strain>
    </source>
</reference>
<evidence type="ECO:0000313" key="4">
    <source>
        <dbReference type="Proteomes" id="UP001148482"/>
    </source>
</evidence>
<dbReference type="FunFam" id="2.40.50.100:FF:000003">
    <property type="entry name" value="Acetyl-CoA carboxylase biotin carboxyl carrier protein"/>
    <property type="match status" value="1"/>
</dbReference>
<keyword evidence="4" id="KW-1185">Reference proteome</keyword>
<dbReference type="RefSeq" id="WP_266068154.1">
    <property type="nucleotide sequence ID" value="NZ_JAPJDA010000002.1"/>
</dbReference>
<dbReference type="SUPFAM" id="SSF51230">
    <property type="entry name" value="Single hybrid motif"/>
    <property type="match status" value="1"/>
</dbReference>
<accession>A0A9X3CUX9</accession>
<dbReference type="PROSITE" id="PS00188">
    <property type="entry name" value="BIOTIN"/>
    <property type="match status" value="1"/>
</dbReference>
<evidence type="ECO:0000259" key="2">
    <source>
        <dbReference type="PROSITE" id="PS50968"/>
    </source>
</evidence>
<dbReference type="PANTHER" id="PTHR45266:SF3">
    <property type="entry name" value="OXALOACETATE DECARBOXYLASE ALPHA CHAIN"/>
    <property type="match status" value="1"/>
</dbReference>
<dbReference type="InterPro" id="IPR001882">
    <property type="entry name" value="Biotin_BS"/>
</dbReference>
<keyword evidence="1" id="KW-0092">Biotin</keyword>
<dbReference type="Proteomes" id="UP001148482">
    <property type="component" value="Unassembled WGS sequence"/>
</dbReference>
<name>A0A9X3CUX9_9FLAO</name>
<dbReference type="InterPro" id="IPR011053">
    <property type="entry name" value="Single_hybrid_motif"/>
</dbReference>
<dbReference type="PROSITE" id="PS50968">
    <property type="entry name" value="BIOTINYL_LIPOYL"/>
    <property type="match status" value="1"/>
</dbReference>
<dbReference type="CDD" id="cd06850">
    <property type="entry name" value="biotinyl_domain"/>
    <property type="match status" value="1"/>
</dbReference>
<evidence type="ECO:0000313" key="3">
    <source>
        <dbReference type="EMBL" id="MCX2836973.1"/>
    </source>
</evidence>
<dbReference type="EMBL" id="JAPJDA010000002">
    <property type="protein sequence ID" value="MCX2836973.1"/>
    <property type="molecule type" value="Genomic_DNA"/>
</dbReference>